<gene>
    <name evidence="7" type="ORF">GCM10011413_00350</name>
</gene>
<dbReference type="Pfam" id="PF04542">
    <property type="entry name" value="Sigma70_r2"/>
    <property type="match status" value="1"/>
</dbReference>
<comment type="similarity">
    <text evidence="1">Belongs to the sigma-70 factor family. ECF subfamily.</text>
</comment>
<dbReference type="Gene3D" id="1.10.1740.10">
    <property type="match status" value="1"/>
</dbReference>
<keyword evidence="7" id="KW-0240">DNA-directed RNA polymerase</keyword>
<dbReference type="InterPro" id="IPR013325">
    <property type="entry name" value="RNA_pol_sigma_r2"/>
</dbReference>
<dbReference type="PANTHER" id="PTHR43133:SF46">
    <property type="entry name" value="RNA POLYMERASE SIGMA-70 FACTOR ECF SUBFAMILY"/>
    <property type="match status" value="1"/>
</dbReference>
<dbReference type="InterPro" id="IPR007627">
    <property type="entry name" value="RNA_pol_sigma70_r2"/>
</dbReference>
<dbReference type="Gene3D" id="1.10.10.10">
    <property type="entry name" value="Winged helix-like DNA-binding domain superfamily/Winged helix DNA-binding domain"/>
    <property type="match status" value="1"/>
</dbReference>
<dbReference type="SUPFAM" id="SSF88659">
    <property type="entry name" value="Sigma3 and sigma4 domains of RNA polymerase sigma factors"/>
    <property type="match status" value="1"/>
</dbReference>
<evidence type="ECO:0000256" key="3">
    <source>
        <dbReference type="ARBA" id="ARBA00023082"/>
    </source>
</evidence>
<comment type="caution">
    <text evidence="7">The sequence shown here is derived from an EMBL/GenBank/DDBJ whole genome shotgun (WGS) entry which is preliminary data.</text>
</comment>
<evidence type="ECO:0000313" key="7">
    <source>
        <dbReference type="EMBL" id="GGE38718.1"/>
    </source>
</evidence>
<keyword evidence="3" id="KW-0731">Sigma factor</keyword>
<evidence type="ECO:0000256" key="2">
    <source>
        <dbReference type="ARBA" id="ARBA00023015"/>
    </source>
</evidence>
<dbReference type="PANTHER" id="PTHR43133">
    <property type="entry name" value="RNA POLYMERASE ECF-TYPE SIGMA FACTO"/>
    <property type="match status" value="1"/>
</dbReference>
<organism evidence="7 8">
    <name type="scientific">Pedobacter psychrotolerans</name>
    <dbReference type="NCBI Taxonomy" id="1843235"/>
    <lineage>
        <taxon>Bacteria</taxon>
        <taxon>Pseudomonadati</taxon>
        <taxon>Bacteroidota</taxon>
        <taxon>Sphingobacteriia</taxon>
        <taxon>Sphingobacteriales</taxon>
        <taxon>Sphingobacteriaceae</taxon>
        <taxon>Pedobacter</taxon>
    </lineage>
</organism>
<dbReference type="SUPFAM" id="SSF88946">
    <property type="entry name" value="Sigma2 domain of RNA polymerase sigma factors"/>
    <property type="match status" value="1"/>
</dbReference>
<dbReference type="InterPro" id="IPR039425">
    <property type="entry name" value="RNA_pol_sigma-70-like"/>
</dbReference>
<name>A0ABQ1SIL8_9SPHI</name>
<dbReference type="GO" id="GO:0000428">
    <property type="term" value="C:DNA-directed RNA polymerase complex"/>
    <property type="evidence" value="ECO:0007669"/>
    <property type="project" value="UniProtKB-KW"/>
</dbReference>
<evidence type="ECO:0000259" key="6">
    <source>
        <dbReference type="Pfam" id="PF08281"/>
    </source>
</evidence>
<keyword evidence="4" id="KW-0804">Transcription</keyword>
<dbReference type="EMBL" id="BMJO01000001">
    <property type="protein sequence ID" value="GGE38718.1"/>
    <property type="molecule type" value="Genomic_DNA"/>
</dbReference>
<evidence type="ECO:0000256" key="4">
    <source>
        <dbReference type="ARBA" id="ARBA00023163"/>
    </source>
</evidence>
<evidence type="ECO:0000259" key="5">
    <source>
        <dbReference type="Pfam" id="PF04542"/>
    </source>
</evidence>
<sequence>MYKEDQNNNINLLVKEIISGCIRKDRASQHLLYKEFYSYCMGICKRYSIGDFEAADVLNNGFLKIFNNIDKYDPAKPIKAWIGKIMVNTAIDHYRANLRFTTYDDISEYEQNGKEAIVYEQMAYKELLMLVQSLSPSYRIVFNMYAIDGYSHDEIAKTLNISVGSSKSNLFKARQRLQEMIRDMEPLNAKMKVVSNHEQNISKNERRA</sequence>
<proteinExistence type="inferred from homology"/>
<dbReference type="InterPro" id="IPR013249">
    <property type="entry name" value="RNA_pol_sigma70_r4_t2"/>
</dbReference>
<dbReference type="NCBIfam" id="TIGR02937">
    <property type="entry name" value="sigma70-ECF"/>
    <property type="match status" value="1"/>
</dbReference>
<protein>
    <submittedName>
        <fullName evidence="7">DNA-directed RNA polymerase sigma-70 factor</fullName>
    </submittedName>
</protein>
<dbReference type="Proteomes" id="UP000622648">
    <property type="component" value="Unassembled WGS sequence"/>
</dbReference>
<keyword evidence="8" id="KW-1185">Reference proteome</keyword>
<accession>A0ABQ1SIL8</accession>
<evidence type="ECO:0000313" key="8">
    <source>
        <dbReference type="Proteomes" id="UP000622648"/>
    </source>
</evidence>
<dbReference type="InterPro" id="IPR014284">
    <property type="entry name" value="RNA_pol_sigma-70_dom"/>
</dbReference>
<reference evidence="8" key="1">
    <citation type="journal article" date="2019" name="Int. J. Syst. Evol. Microbiol.">
        <title>The Global Catalogue of Microorganisms (GCM) 10K type strain sequencing project: providing services to taxonomists for standard genome sequencing and annotation.</title>
        <authorList>
            <consortium name="The Broad Institute Genomics Platform"/>
            <consortium name="The Broad Institute Genome Sequencing Center for Infectious Disease"/>
            <person name="Wu L."/>
            <person name="Ma J."/>
        </authorList>
    </citation>
    <scope>NUCLEOTIDE SEQUENCE [LARGE SCALE GENOMIC DNA]</scope>
    <source>
        <strain evidence="8">CGMCC 1.15644</strain>
    </source>
</reference>
<dbReference type="InterPro" id="IPR013324">
    <property type="entry name" value="RNA_pol_sigma_r3/r4-like"/>
</dbReference>
<feature type="domain" description="RNA polymerase sigma factor 70 region 4 type 2" evidence="6">
    <location>
        <begin position="125"/>
        <end position="177"/>
    </location>
</feature>
<dbReference type="InterPro" id="IPR036388">
    <property type="entry name" value="WH-like_DNA-bd_sf"/>
</dbReference>
<dbReference type="Pfam" id="PF08281">
    <property type="entry name" value="Sigma70_r4_2"/>
    <property type="match status" value="1"/>
</dbReference>
<evidence type="ECO:0000256" key="1">
    <source>
        <dbReference type="ARBA" id="ARBA00010641"/>
    </source>
</evidence>
<dbReference type="CDD" id="cd06171">
    <property type="entry name" value="Sigma70_r4"/>
    <property type="match status" value="1"/>
</dbReference>
<keyword evidence="2" id="KW-0805">Transcription regulation</keyword>
<feature type="domain" description="RNA polymerase sigma-70 region 2" evidence="5">
    <location>
        <begin position="32"/>
        <end position="97"/>
    </location>
</feature>